<evidence type="ECO:0000313" key="3">
    <source>
        <dbReference type="Proteomes" id="UP000319103"/>
    </source>
</evidence>
<gene>
    <name evidence="2" type="ORF">E6W39_24240</name>
</gene>
<keyword evidence="3" id="KW-1185">Reference proteome</keyword>
<dbReference type="Proteomes" id="UP000319103">
    <property type="component" value="Unassembled WGS sequence"/>
</dbReference>
<dbReference type="RefSeq" id="WP_141635322.1">
    <property type="nucleotide sequence ID" value="NZ_VIGB01000003.1"/>
</dbReference>
<accession>A0A540W724</accession>
<evidence type="ECO:0008006" key="4">
    <source>
        <dbReference type="Google" id="ProtNLM"/>
    </source>
</evidence>
<dbReference type="EMBL" id="VIGB01000003">
    <property type="protein sequence ID" value="TQF04767.1"/>
    <property type="molecule type" value="Genomic_DNA"/>
</dbReference>
<proteinExistence type="predicted"/>
<sequence length="268" mass="27991">MVADRAPTLQLGQLTGTWAAVYRRRDRLEQRAVGQVLALWRELAAALDLTAVMTALRQQIAPAESTPAADRRRHVQQVTTAAVLAQLARLTSRPEWPQLIAALTAAMHRGRAAGTRAGHAVATDDGGELSGGEDDQGDDAGDADAELAAAYTVTAAALRGTAQNIARALLTAAEQGADERAMLDQVAAVIRDGAAWSTSTITAVGAAWTDGMADAYQQRGVQELSVVTVGDGHVCPTCVNAEDASPYPAATAPRPPLHPLCRCTLQSA</sequence>
<reference evidence="2 3" key="1">
    <citation type="submission" date="2019-06" db="EMBL/GenBank/DDBJ databases">
        <title>Description of Kitasatospora acidophila sp. nov. isolated from pine grove soil, and reclassification of Streptomyces novaecaesareae to Kitasatospora novaeceasareae comb. nov.</title>
        <authorList>
            <person name="Kim M.J."/>
        </authorList>
    </citation>
    <scope>NUCLEOTIDE SEQUENCE [LARGE SCALE GENOMIC DNA]</scope>
    <source>
        <strain evidence="2 3">MMS16-CNU292</strain>
    </source>
</reference>
<feature type="region of interest" description="Disordered" evidence="1">
    <location>
        <begin position="116"/>
        <end position="141"/>
    </location>
</feature>
<comment type="caution">
    <text evidence="2">The sequence shown here is derived from an EMBL/GenBank/DDBJ whole genome shotgun (WGS) entry which is preliminary data.</text>
</comment>
<organism evidence="2 3">
    <name type="scientific">Kitasatospora acidiphila</name>
    <dbReference type="NCBI Taxonomy" id="2567942"/>
    <lineage>
        <taxon>Bacteria</taxon>
        <taxon>Bacillati</taxon>
        <taxon>Actinomycetota</taxon>
        <taxon>Actinomycetes</taxon>
        <taxon>Kitasatosporales</taxon>
        <taxon>Streptomycetaceae</taxon>
        <taxon>Kitasatospora</taxon>
    </lineage>
</organism>
<evidence type="ECO:0000313" key="2">
    <source>
        <dbReference type="EMBL" id="TQF04767.1"/>
    </source>
</evidence>
<feature type="compositionally biased region" description="Acidic residues" evidence="1">
    <location>
        <begin position="125"/>
        <end position="141"/>
    </location>
</feature>
<name>A0A540W724_9ACTN</name>
<evidence type="ECO:0000256" key="1">
    <source>
        <dbReference type="SAM" id="MobiDB-lite"/>
    </source>
</evidence>
<protein>
    <recommendedName>
        <fullName evidence="4">Phage head morphogenesis domain-containing protein</fullName>
    </recommendedName>
</protein>
<dbReference type="AlphaFoldDB" id="A0A540W724"/>
<dbReference type="OrthoDB" id="4067876at2"/>